<comment type="pathway">
    <text evidence="2">Aromatic compound metabolism; 3,4-dihydroxybenzoate biosynthesis.</text>
</comment>
<dbReference type="SUPFAM" id="SSF51658">
    <property type="entry name" value="Xylose isomerase-like"/>
    <property type="match status" value="1"/>
</dbReference>
<dbReference type="RefSeq" id="WP_087643741.1">
    <property type="nucleotide sequence ID" value="NZ_FCON02000011.1"/>
</dbReference>
<evidence type="ECO:0000256" key="2">
    <source>
        <dbReference type="HAMAP-Rule" id="MF_02238"/>
    </source>
</evidence>
<dbReference type="GO" id="GO:0046872">
    <property type="term" value="F:metal ion binding"/>
    <property type="evidence" value="ECO:0007669"/>
    <property type="project" value="UniProtKB-UniRule"/>
</dbReference>
<reference evidence="4" key="1">
    <citation type="submission" date="2016-01" db="EMBL/GenBank/DDBJ databases">
        <authorList>
            <person name="Peeters C."/>
        </authorList>
    </citation>
    <scope>NUCLEOTIDE SEQUENCE [LARGE SCALE GENOMIC DNA]</scope>
    <source>
        <strain evidence="4">LMG 22940</strain>
    </source>
</reference>
<keyword evidence="5" id="KW-1185">Reference proteome</keyword>
<dbReference type="InterPro" id="IPR037523">
    <property type="entry name" value="VOC_core"/>
</dbReference>
<keyword evidence="4" id="KW-0560">Oxidoreductase</keyword>
<evidence type="ECO:0000259" key="3">
    <source>
        <dbReference type="PROSITE" id="PS51819"/>
    </source>
</evidence>
<dbReference type="InterPro" id="IPR004360">
    <property type="entry name" value="Glyas_Fos-R_dOase_dom"/>
</dbReference>
<protein>
    <recommendedName>
        <fullName evidence="2">3-dehydroshikimate dehydratase</fullName>
        <shortName evidence="2">DSD</shortName>
        <ecNumber evidence="2">4.2.1.118</ecNumber>
    </recommendedName>
</protein>
<dbReference type="EC" id="4.2.1.118" evidence="2"/>
<accession>A0A158GJP9</accession>
<dbReference type="Pfam" id="PF00903">
    <property type="entry name" value="Glyoxalase"/>
    <property type="match status" value="1"/>
</dbReference>
<proteinExistence type="inferred from homology"/>
<comment type="cofactor">
    <cofactor evidence="2">
        <name>a divalent metal cation</name>
        <dbReference type="ChEBI" id="CHEBI:60240"/>
    </cofactor>
</comment>
<dbReference type="InterPro" id="IPR029068">
    <property type="entry name" value="Glyas_Bleomycin-R_OHBP_Dase"/>
</dbReference>
<comment type="catalytic activity">
    <reaction evidence="2">
        <text>3-dehydroshikimate = 3,4-dihydroxybenzoate + H2O</text>
        <dbReference type="Rhea" id="RHEA:24848"/>
        <dbReference type="ChEBI" id="CHEBI:15377"/>
        <dbReference type="ChEBI" id="CHEBI:16630"/>
        <dbReference type="ChEBI" id="CHEBI:36241"/>
        <dbReference type="EC" id="4.2.1.118"/>
    </reaction>
</comment>
<dbReference type="InterPro" id="IPR050312">
    <property type="entry name" value="IolE/XylAMocC-like"/>
</dbReference>
<comment type="function">
    <text evidence="2">Catalyzes the conversion of 3-dehydroshikimate to protocatechuate (3,4-dihydroxybenzoate), a common intermediate of quinate and shikimate degradation pathways.</text>
</comment>
<dbReference type="InterPro" id="IPR036237">
    <property type="entry name" value="Xyl_isomerase-like_sf"/>
</dbReference>
<feature type="binding site" evidence="2">
    <location>
        <position position="540"/>
    </location>
    <ligand>
        <name>Mg(2+)</name>
        <dbReference type="ChEBI" id="CHEBI:18420"/>
    </ligand>
</feature>
<dbReference type="PROSITE" id="PS51819">
    <property type="entry name" value="VOC"/>
    <property type="match status" value="2"/>
</dbReference>
<dbReference type="PANTHER" id="PTHR12110">
    <property type="entry name" value="HYDROXYPYRUVATE ISOMERASE"/>
    <property type="match status" value="1"/>
</dbReference>
<feature type="domain" description="VOC" evidence="3">
    <location>
        <begin position="459"/>
        <end position="621"/>
    </location>
</feature>
<dbReference type="SUPFAM" id="SSF54593">
    <property type="entry name" value="Glyoxalase/Bleomycin resistance protein/Dihydroxybiphenyl dioxygenase"/>
    <property type="match status" value="1"/>
</dbReference>
<dbReference type="OrthoDB" id="9780241at2"/>
<keyword evidence="4" id="KW-0223">Dioxygenase</keyword>
<dbReference type="HAMAP" id="MF_02238">
    <property type="entry name" value="DSD"/>
    <property type="match status" value="1"/>
</dbReference>
<feature type="binding site" evidence="2">
    <location>
        <position position="239"/>
    </location>
    <ligand>
        <name>a divalent metal cation</name>
        <dbReference type="ChEBI" id="CHEBI:60240"/>
        <note>catalytic</note>
    </ligand>
</feature>
<feature type="binding site" evidence="2">
    <location>
        <position position="165"/>
    </location>
    <ligand>
        <name>a divalent metal cation</name>
        <dbReference type="ChEBI" id="CHEBI:60240"/>
        <note>catalytic</note>
    </ligand>
</feature>
<dbReference type="Proteomes" id="UP000054770">
    <property type="component" value="Unassembled WGS sequence"/>
</dbReference>
<dbReference type="PANTHER" id="PTHR12110:SF21">
    <property type="entry name" value="XYLOSE ISOMERASE-LIKE TIM BARREL DOMAIN-CONTAINING PROTEIN"/>
    <property type="match status" value="1"/>
</dbReference>
<name>A0A158GJP9_9BURK</name>
<dbReference type="InterPro" id="IPR013022">
    <property type="entry name" value="Xyl_isomerase-like_TIM-brl"/>
</dbReference>
<organism evidence="4 5">
    <name type="scientific">Caballeronia choica</name>
    <dbReference type="NCBI Taxonomy" id="326476"/>
    <lineage>
        <taxon>Bacteria</taxon>
        <taxon>Pseudomonadati</taxon>
        <taxon>Pseudomonadota</taxon>
        <taxon>Betaproteobacteria</taxon>
        <taxon>Burkholderiales</taxon>
        <taxon>Burkholderiaceae</taxon>
        <taxon>Caballeronia</taxon>
    </lineage>
</organism>
<dbReference type="Pfam" id="PF01261">
    <property type="entry name" value="AP_endonuc_2"/>
    <property type="match status" value="1"/>
</dbReference>
<comment type="similarity">
    <text evidence="2">Belongs to the bacterial two-domain DSD family.</text>
</comment>
<evidence type="ECO:0000256" key="1">
    <source>
        <dbReference type="ARBA" id="ARBA00022723"/>
    </source>
</evidence>
<dbReference type="GO" id="GO:0046279">
    <property type="term" value="P:3,4-dihydroxybenzoate biosynthetic process"/>
    <property type="evidence" value="ECO:0007669"/>
    <property type="project" value="UniProtKB-UniRule"/>
</dbReference>
<keyword evidence="1 2" id="KW-0479">Metal-binding</keyword>
<dbReference type="AlphaFoldDB" id="A0A158GJP9"/>
<feature type="binding site" evidence="2">
    <location>
        <position position="191"/>
    </location>
    <ligand>
        <name>a divalent metal cation</name>
        <dbReference type="ChEBI" id="CHEBI:60240"/>
        <note>catalytic</note>
    </ligand>
</feature>
<keyword evidence="2" id="KW-0456">Lyase</keyword>
<dbReference type="GO" id="GO:0046565">
    <property type="term" value="F:3-dehydroshikimate dehydratase activity"/>
    <property type="evidence" value="ECO:0007669"/>
    <property type="project" value="UniProtKB-UniRule"/>
</dbReference>
<sequence>MRRTIATVSLSGTLPEKLEAIAAARFDGIELFENDFVNYRGSAAQVRAMVADLGLTIDLYQPFRDFEGMPEAQFQRSLDRAERKFDLMQELDVSMVLCCSNTSPLTIDDPELAAAQLHELASRAASRNLRIGFEALAWGRKTNLYGQAWDIVRRADHPHLGLILDSFHTLSLKDDPTGIADIPGHKIFFLQMADAPLLSMDVLQWARHYRSFPGQGQFDMANFLEQVLLAGYTGPLSLEIFNDVFRETPNRRIAVDAMRSLLYLESQVRGSLEAPSAQDSKPDPTKYAEQRERVLQRIELYSPPPLPDIAGLSYIEFAADEASAEAFGKLLQRLGFRRAGKHRSKAVVLYRQGEINLIVNAQPNSFARARFETHGLSVCALAVRTADPERAVGRATAMHSKRYDGPVGPSEQHVPAIVSPGGSLVSFVSSDLGPNGLYEADFVLDDAPEGTAPGAGLEQIDHVALGLAVDQLDTWILFSRAVLGLEPGESLELADPFGLVRSRGLANADRSMRLVLNVSPGQRTRTARTVAAGGGVTFHHIALNCNDIFDTVARMRTNGVRFVPISENYYDDLLTRVDLDQDLLTRMRSAGVLFDRSQAGDYFHIYTESIDDGLFFEVVQRVNAYDGYGATNAPARMASQAQGTA</sequence>
<dbReference type="Gene3D" id="3.20.20.150">
    <property type="entry name" value="Divalent-metal-dependent TIM barrel enzymes"/>
    <property type="match status" value="1"/>
</dbReference>
<dbReference type="Pfam" id="PF14696">
    <property type="entry name" value="Glyoxalase_5"/>
    <property type="match status" value="1"/>
</dbReference>
<feature type="binding site" evidence="2">
    <location>
        <position position="462"/>
    </location>
    <ligand>
        <name>Mg(2+)</name>
        <dbReference type="ChEBI" id="CHEBI:18420"/>
    </ligand>
</feature>
<comment type="caution">
    <text evidence="4">The sequence shown here is derived from an EMBL/GenBank/DDBJ whole genome shotgun (WGS) entry which is preliminary data.</text>
</comment>
<dbReference type="EMBL" id="FCON02000011">
    <property type="protein sequence ID" value="SAL32344.1"/>
    <property type="molecule type" value="Genomic_DNA"/>
</dbReference>
<dbReference type="CDD" id="cd08342">
    <property type="entry name" value="HPPD_N_like"/>
    <property type="match status" value="1"/>
</dbReference>
<dbReference type="Gene3D" id="3.10.180.10">
    <property type="entry name" value="2,3-Dihydroxybiphenyl 1,2-Dioxygenase, domain 1"/>
    <property type="match status" value="2"/>
</dbReference>
<evidence type="ECO:0000313" key="4">
    <source>
        <dbReference type="EMBL" id="SAL32344.1"/>
    </source>
</evidence>
<feature type="binding site" evidence="2">
    <location>
        <position position="617"/>
    </location>
    <ligand>
        <name>Mg(2+)</name>
        <dbReference type="ChEBI" id="CHEBI:18420"/>
    </ligand>
</feature>
<dbReference type="UniPathway" id="UPA00088"/>
<feature type="domain" description="VOC" evidence="3">
    <location>
        <begin position="311"/>
        <end position="430"/>
    </location>
</feature>
<dbReference type="InterPro" id="IPR043700">
    <property type="entry name" value="DSD"/>
</dbReference>
<dbReference type="InterPro" id="IPR041736">
    <property type="entry name" value="4OHPhenylPyrv_dOase_N"/>
</dbReference>
<evidence type="ECO:0000313" key="5">
    <source>
        <dbReference type="Proteomes" id="UP000054770"/>
    </source>
</evidence>
<dbReference type="GO" id="GO:0051213">
    <property type="term" value="F:dioxygenase activity"/>
    <property type="evidence" value="ECO:0007669"/>
    <property type="project" value="UniProtKB-KW"/>
</dbReference>
<gene>
    <name evidence="4" type="ORF">AWB68_01536</name>
</gene>
<feature type="binding site" evidence="2">
    <location>
        <position position="134"/>
    </location>
    <ligand>
        <name>a divalent metal cation</name>
        <dbReference type="ChEBI" id="CHEBI:60240"/>
        <note>catalytic</note>
    </ligand>
</feature>